<dbReference type="PANTHER" id="PTHR36766:SF30">
    <property type="entry name" value="TIR-NBS TYPE DISEASE RESISTANCE PROTEIN-RELATED"/>
    <property type="match status" value="1"/>
</dbReference>
<evidence type="ECO:0000256" key="1">
    <source>
        <dbReference type="ARBA" id="ARBA00022821"/>
    </source>
</evidence>
<name>A0AAW1YKR7_RUBAR</name>
<reference evidence="6 7" key="1">
    <citation type="journal article" date="2023" name="G3 (Bethesda)">
        <title>A chromosome-length genome assembly and annotation of blackberry (Rubus argutus, cv. 'Hillquist').</title>
        <authorList>
            <person name="Bruna T."/>
            <person name="Aryal R."/>
            <person name="Dudchenko O."/>
            <person name="Sargent D.J."/>
            <person name="Mead D."/>
            <person name="Buti M."/>
            <person name="Cavallini A."/>
            <person name="Hytonen T."/>
            <person name="Andres J."/>
            <person name="Pham M."/>
            <person name="Weisz D."/>
            <person name="Mascagni F."/>
            <person name="Usai G."/>
            <person name="Natali L."/>
            <person name="Bassil N."/>
            <person name="Fernandez G.E."/>
            <person name="Lomsadze A."/>
            <person name="Armour M."/>
            <person name="Olukolu B."/>
            <person name="Poorten T."/>
            <person name="Britton C."/>
            <person name="Davik J."/>
            <person name="Ashrafi H."/>
            <person name="Aiden E.L."/>
            <person name="Borodovsky M."/>
            <person name="Worthington M."/>
        </authorList>
    </citation>
    <scope>NUCLEOTIDE SEQUENCE [LARGE SCALE GENOMIC DNA]</scope>
    <source>
        <strain evidence="6">PI 553951</strain>
    </source>
</reference>
<keyword evidence="4" id="KW-1133">Transmembrane helix</keyword>
<dbReference type="InterPro" id="IPR002182">
    <property type="entry name" value="NB-ARC"/>
</dbReference>
<dbReference type="Pfam" id="PF00931">
    <property type="entry name" value="NB-ARC"/>
    <property type="match status" value="1"/>
</dbReference>
<evidence type="ECO:0000313" key="6">
    <source>
        <dbReference type="EMBL" id="KAK9949257.1"/>
    </source>
</evidence>
<feature type="transmembrane region" description="Helical" evidence="4">
    <location>
        <begin position="93"/>
        <end position="115"/>
    </location>
</feature>
<feature type="domain" description="AAA+ ATPase" evidence="5">
    <location>
        <begin position="102"/>
        <end position="264"/>
    </location>
</feature>
<dbReference type="GO" id="GO:0006952">
    <property type="term" value="P:defense response"/>
    <property type="evidence" value="ECO:0007669"/>
    <property type="project" value="UniProtKB-KW"/>
</dbReference>
<accession>A0AAW1YKR7</accession>
<feature type="region of interest" description="Disordered" evidence="3">
    <location>
        <begin position="1"/>
        <end position="22"/>
    </location>
</feature>
<dbReference type="PRINTS" id="PR00364">
    <property type="entry name" value="DISEASERSIST"/>
</dbReference>
<evidence type="ECO:0000256" key="2">
    <source>
        <dbReference type="SAM" id="Coils"/>
    </source>
</evidence>
<keyword evidence="1" id="KW-0611">Plant defense</keyword>
<dbReference type="EMBL" id="JBEDUW010000001">
    <property type="protein sequence ID" value="KAK9949257.1"/>
    <property type="molecule type" value="Genomic_DNA"/>
</dbReference>
<feature type="compositionally biased region" description="Basic residues" evidence="3">
    <location>
        <begin position="1"/>
        <end position="10"/>
    </location>
</feature>
<dbReference type="SMART" id="SM00382">
    <property type="entry name" value="AAA"/>
    <property type="match status" value="1"/>
</dbReference>
<keyword evidence="7" id="KW-1185">Reference proteome</keyword>
<dbReference type="AlphaFoldDB" id="A0AAW1YKR7"/>
<comment type="caution">
    <text evidence="6">The sequence shown here is derived from an EMBL/GenBank/DDBJ whole genome shotgun (WGS) entry which is preliminary data.</text>
</comment>
<feature type="coiled-coil region" evidence="2">
    <location>
        <begin position="27"/>
        <end position="66"/>
    </location>
</feature>
<dbReference type="SUPFAM" id="SSF52540">
    <property type="entry name" value="P-loop containing nucleoside triphosphate hydrolases"/>
    <property type="match status" value="1"/>
</dbReference>
<dbReference type="InterPro" id="IPR003593">
    <property type="entry name" value="AAA+_ATPase"/>
</dbReference>
<keyword evidence="4" id="KW-0472">Membrane</keyword>
<evidence type="ECO:0000313" key="7">
    <source>
        <dbReference type="Proteomes" id="UP001457282"/>
    </source>
</evidence>
<dbReference type="PANTHER" id="PTHR36766">
    <property type="entry name" value="PLANT BROAD-SPECTRUM MILDEW RESISTANCE PROTEIN RPW8"/>
    <property type="match status" value="1"/>
</dbReference>
<organism evidence="6 7">
    <name type="scientific">Rubus argutus</name>
    <name type="common">Southern blackberry</name>
    <dbReference type="NCBI Taxonomy" id="59490"/>
    <lineage>
        <taxon>Eukaryota</taxon>
        <taxon>Viridiplantae</taxon>
        <taxon>Streptophyta</taxon>
        <taxon>Embryophyta</taxon>
        <taxon>Tracheophyta</taxon>
        <taxon>Spermatophyta</taxon>
        <taxon>Magnoliopsida</taxon>
        <taxon>eudicotyledons</taxon>
        <taxon>Gunneridae</taxon>
        <taxon>Pentapetalae</taxon>
        <taxon>rosids</taxon>
        <taxon>fabids</taxon>
        <taxon>Rosales</taxon>
        <taxon>Rosaceae</taxon>
        <taxon>Rosoideae</taxon>
        <taxon>Rosoideae incertae sedis</taxon>
        <taxon>Rubus</taxon>
    </lineage>
</organism>
<dbReference type="Proteomes" id="UP001457282">
    <property type="component" value="Unassembled WGS sequence"/>
</dbReference>
<evidence type="ECO:0000256" key="4">
    <source>
        <dbReference type="SAM" id="Phobius"/>
    </source>
</evidence>
<dbReference type="InterPro" id="IPR027417">
    <property type="entry name" value="P-loop_NTPase"/>
</dbReference>
<evidence type="ECO:0000256" key="3">
    <source>
        <dbReference type="SAM" id="MobiDB-lite"/>
    </source>
</evidence>
<keyword evidence="4" id="KW-0812">Transmembrane</keyword>
<keyword evidence="2" id="KW-0175">Coiled coil</keyword>
<gene>
    <name evidence="6" type="ORF">M0R45_004790</name>
</gene>
<sequence length="326" mass="36363">MRRRGRRRRGRSCEGGGGEGGAAWAEAARAEAARAEAARAARAARKEEARAEEAWAEEAARAEEEAWARAREWVKSSLHVFGFDEKAKKIEGMLFGSEVAIGFLAIGIVGIAGAGKTTVVRKVLNIKRVRYEFSPIIQLCPSDIIKEEEFTRAVSISIVASILKQLGDNANDDTDQEEGIRLGKHLKRLNELLRGKKYLIVLDDVWHMNDFYSDLAGGVEDDNTWDRLSHGLPKDSGGAVMVTTRITRVARGMVGDQKNLILVEQLDRESCWRIFMDSIADQVTYSTRITLLRMKKEIQDQSLGLPLIAKTLAEFLPKKIGRLRID</sequence>
<dbReference type="GO" id="GO:0043531">
    <property type="term" value="F:ADP binding"/>
    <property type="evidence" value="ECO:0007669"/>
    <property type="project" value="InterPro"/>
</dbReference>
<protein>
    <recommendedName>
        <fullName evidence="5">AAA+ ATPase domain-containing protein</fullName>
    </recommendedName>
</protein>
<evidence type="ECO:0000259" key="5">
    <source>
        <dbReference type="SMART" id="SM00382"/>
    </source>
</evidence>
<proteinExistence type="predicted"/>
<dbReference type="Gene3D" id="3.40.50.300">
    <property type="entry name" value="P-loop containing nucleotide triphosphate hydrolases"/>
    <property type="match status" value="1"/>
</dbReference>